<reference evidence="4" key="1">
    <citation type="journal article" date="2019" name="Int. J. Syst. Evol. Microbiol.">
        <title>The Global Catalogue of Microorganisms (GCM) 10K type strain sequencing project: providing services to taxonomists for standard genome sequencing and annotation.</title>
        <authorList>
            <consortium name="The Broad Institute Genomics Platform"/>
            <consortium name="The Broad Institute Genome Sequencing Center for Infectious Disease"/>
            <person name="Wu L."/>
            <person name="Ma J."/>
        </authorList>
    </citation>
    <scope>NUCLEOTIDE SEQUENCE [LARGE SCALE GENOMIC DNA]</scope>
    <source>
        <strain evidence="4">JCM 4805</strain>
    </source>
</reference>
<dbReference type="EMBL" id="BAAABY010000009">
    <property type="protein sequence ID" value="GAA0450725.1"/>
    <property type="molecule type" value="Genomic_DNA"/>
</dbReference>
<dbReference type="InterPro" id="IPR002155">
    <property type="entry name" value="Thiolase"/>
</dbReference>
<dbReference type="NCBIfam" id="NF004811">
    <property type="entry name" value="PRK06158.1"/>
    <property type="match status" value="1"/>
</dbReference>
<gene>
    <name evidence="3" type="ORF">GCM10010361_13470</name>
</gene>
<keyword evidence="4" id="KW-1185">Reference proteome</keyword>
<dbReference type="CDD" id="cd00829">
    <property type="entry name" value="SCP-x_thiolase"/>
    <property type="match status" value="1"/>
</dbReference>
<dbReference type="InterPro" id="IPR055140">
    <property type="entry name" value="Thiolase_C_2"/>
</dbReference>
<dbReference type="PANTHER" id="PTHR42870">
    <property type="entry name" value="ACETYL-COA C-ACETYLTRANSFERASE"/>
    <property type="match status" value="1"/>
</dbReference>
<evidence type="ECO:0000256" key="1">
    <source>
        <dbReference type="SAM" id="MobiDB-lite"/>
    </source>
</evidence>
<proteinExistence type="predicted"/>
<evidence type="ECO:0000313" key="3">
    <source>
        <dbReference type="EMBL" id="GAA0450725.1"/>
    </source>
</evidence>
<organism evidence="3 4">
    <name type="scientific">Streptomyces olivaceiscleroticus</name>
    <dbReference type="NCBI Taxonomy" id="68245"/>
    <lineage>
        <taxon>Bacteria</taxon>
        <taxon>Bacillati</taxon>
        <taxon>Actinomycetota</taxon>
        <taxon>Actinomycetes</taxon>
        <taxon>Kitasatosporales</taxon>
        <taxon>Streptomycetaceae</taxon>
        <taxon>Streptomyces</taxon>
    </lineage>
</organism>
<sequence length="389" mass="41096">MSPRRRAAIVGVAESELGRTPHLTVLSQQARASRAALAEAGLTLGDVDGLFTAGNWSWAPALTLAEYLGMHPDHLDGTNIGGSSFEAHIGHATAAIEAGLIDVALITYGSTQRSDRTRGRPRPGTLTEQYEQPFGLPQPVGAYALAAARYMHEYGVTSEELAEVAVSARQWAARNPRAYHRDPITVADVLASPLIAEPLHKLDCCLVTDGGGAVVVAAEDRWQDVATRPVVVRGHAETTTHTSISQMPDLTVTGAARTGPLALERAGVTHEDVDLLAIYDSFTITVLLTLESLGFCKPGEAGRFVAAGRTAPGGELPMNTNGGGLSYTHPGMYGIFLLIEATRQLRGDFRDQPDQPGRPGRQVEGAELALVHGTGGVLSSTSTVVLSRS</sequence>
<dbReference type="SUPFAM" id="SSF53901">
    <property type="entry name" value="Thiolase-like"/>
    <property type="match status" value="2"/>
</dbReference>
<name>A0ABP3JH29_9ACTN</name>
<dbReference type="RefSeq" id="WP_346093763.1">
    <property type="nucleotide sequence ID" value="NZ_BAAABY010000009.1"/>
</dbReference>
<dbReference type="Gene3D" id="3.40.47.10">
    <property type="match status" value="1"/>
</dbReference>
<dbReference type="PANTHER" id="PTHR42870:SF1">
    <property type="entry name" value="NON-SPECIFIC LIPID-TRANSFER PROTEIN-LIKE 2"/>
    <property type="match status" value="1"/>
</dbReference>
<dbReference type="PIRSF" id="PIRSF000429">
    <property type="entry name" value="Ac-CoA_Ac_transf"/>
    <property type="match status" value="1"/>
</dbReference>
<feature type="domain" description="Thiolase C-terminal" evidence="2">
    <location>
        <begin position="236"/>
        <end position="388"/>
    </location>
</feature>
<evidence type="ECO:0000313" key="4">
    <source>
        <dbReference type="Proteomes" id="UP001500909"/>
    </source>
</evidence>
<protein>
    <submittedName>
        <fullName evidence="3">Thiolase</fullName>
    </submittedName>
</protein>
<dbReference type="Proteomes" id="UP001500909">
    <property type="component" value="Unassembled WGS sequence"/>
</dbReference>
<dbReference type="InterPro" id="IPR016039">
    <property type="entry name" value="Thiolase-like"/>
</dbReference>
<evidence type="ECO:0000259" key="2">
    <source>
        <dbReference type="Pfam" id="PF22691"/>
    </source>
</evidence>
<comment type="caution">
    <text evidence="3">The sequence shown here is derived from an EMBL/GenBank/DDBJ whole genome shotgun (WGS) entry which is preliminary data.</text>
</comment>
<accession>A0ABP3JH29</accession>
<dbReference type="Pfam" id="PF22691">
    <property type="entry name" value="Thiolase_C_1"/>
    <property type="match status" value="1"/>
</dbReference>
<feature type="region of interest" description="Disordered" evidence="1">
    <location>
        <begin position="112"/>
        <end position="131"/>
    </location>
</feature>